<dbReference type="Pfam" id="PF03780">
    <property type="entry name" value="Asp23"/>
    <property type="match status" value="1"/>
</dbReference>
<dbReference type="EMBL" id="LSDB01000023">
    <property type="protein sequence ID" value="KXB58046.1"/>
    <property type="molecule type" value="Genomic_DNA"/>
</dbReference>
<gene>
    <name evidence="2" type="ORF">HMPREF1871_00712</name>
</gene>
<dbReference type="RefSeq" id="WP_066130098.1">
    <property type="nucleotide sequence ID" value="NZ_KQ959874.1"/>
</dbReference>
<organism evidence="2 3">
    <name type="scientific">Gemelliphila asaccharolytica</name>
    <dbReference type="NCBI Taxonomy" id="502393"/>
    <lineage>
        <taxon>Bacteria</taxon>
        <taxon>Bacillati</taxon>
        <taxon>Bacillota</taxon>
        <taxon>Bacilli</taxon>
        <taxon>Bacillales</taxon>
        <taxon>Gemellaceae</taxon>
        <taxon>Gemelliphila</taxon>
    </lineage>
</organism>
<evidence type="ECO:0008006" key="4">
    <source>
        <dbReference type="Google" id="ProtNLM"/>
    </source>
</evidence>
<dbReference type="InterPro" id="IPR005531">
    <property type="entry name" value="Asp23"/>
</dbReference>
<evidence type="ECO:0000313" key="2">
    <source>
        <dbReference type="EMBL" id="KXB58046.1"/>
    </source>
</evidence>
<sequence length="112" mass="12410">MEKNKLGNVEIKPEALAVIVSIATKEIEGVSKLVGNLKNSTLEKIGKKEYTKGIKLFLEDDELYVEISCTVKSGYTISKIATKIQSNVRNSIYNMTDIVVKSINVNIIGIDY</sequence>
<evidence type="ECO:0000256" key="1">
    <source>
        <dbReference type="ARBA" id="ARBA00005721"/>
    </source>
</evidence>
<keyword evidence="3" id="KW-1185">Reference proteome</keyword>
<dbReference type="PANTHER" id="PTHR34297">
    <property type="entry name" value="HYPOTHETICAL CYTOSOLIC PROTEIN-RELATED"/>
    <property type="match status" value="1"/>
</dbReference>
<name>A0ABR5TLY8_9BACL</name>
<dbReference type="Proteomes" id="UP000070467">
    <property type="component" value="Unassembled WGS sequence"/>
</dbReference>
<proteinExistence type="inferred from homology"/>
<evidence type="ECO:0000313" key="3">
    <source>
        <dbReference type="Proteomes" id="UP000070467"/>
    </source>
</evidence>
<accession>A0ABR5TLY8</accession>
<comment type="caution">
    <text evidence="2">The sequence shown here is derived from an EMBL/GenBank/DDBJ whole genome shotgun (WGS) entry which is preliminary data.</text>
</comment>
<dbReference type="PANTHER" id="PTHR34297:SF1">
    <property type="entry name" value="ASP23_GLS24 FAMILY ENVELOPE STRESS RESPONSE PROTEIN"/>
    <property type="match status" value="1"/>
</dbReference>
<protein>
    <recommendedName>
        <fullName evidence="4">Asp23/Gls24 family envelope stress response protein</fullName>
    </recommendedName>
</protein>
<reference evidence="2 3" key="1">
    <citation type="submission" date="2016-01" db="EMBL/GenBank/DDBJ databases">
        <authorList>
            <person name="Mitreva M."/>
            <person name="Pepin K.H."/>
            <person name="Mihindukulasuriya K.A."/>
            <person name="Fulton R."/>
            <person name="Fronick C."/>
            <person name="O'Laughlin M."/>
            <person name="Miner T."/>
            <person name="Herter B."/>
            <person name="Rosa B.A."/>
            <person name="Cordes M."/>
            <person name="Tomlinson C."/>
            <person name="Wollam A."/>
            <person name="Palsikar V.B."/>
            <person name="Mardis E.R."/>
            <person name="Wilson R.K."/>
        </authorList>
    </citation>
    <scope>NUCLEOTIDE SEQUENCE [LARGE SCALE GENOMIC DNA]</scope>
    <source>
        <strain evidence="2 3">KA00071</strain>
    </source>
</reference>
<comment type="similarity">
    <text evidence="1">Belongs to the asp23 family.</text>
</comment>